<accession>A0ABX9I4K5</accession>
<keyword evidence="3" id="KW-1185">Reference proteome</keyword>
<dbReference type="Proteomes" id="UP000254492">
    <property type="component" value="Unassembled WGS sequence"/>
</dbReference>
<evidence type="ECO:0000259" key="1">
    <source>
        <dbReference type="Pfam" id="PF10651"/>
    </source>
</evidence>
<name>A0ABX9I4K5_9LACO</name>
<dbReference type="InterPro" id="IPR018913">
    <property type="entry name" value="BppU_N"/>
</dbReference>
<feature type="domain" description="BppU N-terminal" evidence="1">
    <location>
        <begin position="23"/>
        <end position="149"/>
    </location>
</feature>
<evidence type="ECO:0000313" key="2">
    <source>
        <dbReference type="EMBL" id="RDS59624.1"/>
    </source>
</evidence>
<comment type="caution">
    <text evidence="2">The sequence shown here is derived from an EMBL/GenBank/DDBJ whole genome shotgun (WGS) entry which is preliminary data.</text>
</comment>
<organism evidence="2 3">
    <name type="scientific">Weissella thailandensis</name>
    <dbReference type="NCBI Taxonomy" id="89061"/>
    <lineage>
        <taxon>Bacteria</taxon>
        <taxon>Bacillati</taxon>
        <taxon>Bacillota</taxon>
        <taxon>Bacilli</taxon>
        <taxon>Lactobacillales</taxon>
        <taxon>Lactobacillaceae</taxon>
        <taxon>Weissella</taxon>
    </lineage>
</organism>
<protein>
    <recommendedName>
        <fullName evidence="1">BppU N-terminal domain-containing protein</fullName>
    </recommendedName>
</protein>
<proteinExistence type="predicted"/>
<sequence length="426" mass="46705">MATQGKYAVVDTTLSITDATVIKELNGRQGDNGRVVYFALKDGRLPHNLNGQDVQLSVKDAAGKVKVLSGIYDLISATAGLFSMLIPAEFYQAAGDVEEAYLAVFDDKNTTISSIPISFTVFPNGIILSANASKDYINTVNKITADFNQQIKQLNNNVSATRSAYKSLDDALKTYTKLVNDNYVAQLNKKNEFTKDVKIDANLNVTGAIDGQIARSTLPYKRNVAIDLNKLPDTSEVGTYSAFYFSTPTSVKHTPESLSAGLVETFILHNVTILQRFTQVSKTANQVWHRVITNWNDGSTPKYFPWTSERDVHVKSIKAFGGNLTFVRSGNTVSVSADIEKTNFRFPDFRAVYSAGKIPAGYRPAIDYPGIVMETPTWLKGGNRNRGALEFGSSGFIGARSAFVKDDIKSWVTISGSYVTNDSMPE</sequence>
<reference evidence="2 3" key="1">
    <citation type="submission" date="2018-07" db="EMBL/GenBank/DDBJ databases">
        <title>Genome-based reclassification of Weissella jogaejeotgali as Weissella thailandensis.</title>
        <authorList>
            <person name="Chun J."/>
            <person name="Kim B.-Y."/>
            <person name="Kwak M.-J."/>
        </authorList>
    </citation>
    <scope>NUCLEOTIDE SEQUENCE [LARGE SCALE GENOMIC DNA]</scope>
    <source>
        <strain evidence="2 3">KCTC 3751</strain>
    </source>
</reference>
<dbReference type="Pfam" id="PF10651">
    <property type="entry name" value="BppU_N"/>
    <property type="match status" value="1"/>
</dbReference>
<dbReference type="Gene3D" id="2.60.40.3350">
    <property type="match status" value="1"/>
</dbReference>
<evidence type="ECO:0000313" key="3">
    <source>
        <dbReference type="Proteomes" id="UP000254492"/>
    </source>
</evidence>
<dbReference type="RefSeq" id="WP_115470923.1">
    <property type="nucleotide sequence ID" value="NZ_BJEC01000012.1"/>
</dbReference>
<gene>
    <name evidence="2" type="ORF">DWV05_04685</name>
</gene>
<dbReference type="EMBL" id="QRAY01000007">
    <property type="protein sequence ID" value="RDS59624.1"/>
    <property type="molecule type" value="Genomic_DNA"/>
</dbReference>